<organism evidence="2 3">
    <name type="scientific">Oceanobacillus arenosus</name>
    <dbReference type="NCBI Taxonomy" id="1229153"/>
    <lineage>
        <taxon>Bacteria</taxon>
        <taxon>Bacillati</taxon>
        <taxon>Bacillota</taxon>
        <taxon>Bacilli</taxon>
        <taxon>Bacillales</taxon>
        <taxon>Bacillaceae</taxon>
        <taxon>Oceanobacillus</taxon>
    </lineage>
</organism>
<keyword evidence="3" id="KW-1185">Reference proteome</keyword>
<dbReference type="InterPro" id="IPR013249">
    <property type="entry name" value="RNA_pol_sigma70_r4_t2"/>
</dbReference>
<dbReference type="Proteomes" id="UP000257143">
    <property type="component" value="Unassembled WGS sequence"/>
</dbReference>
<dbReference type="GO" id="GO:0016987">
    <property type="term" value="F:sigma factor activity"/>
    <property type="evidence" value="ECO:0007669"/>
    <property type="project" value="InterPro"/>
</dbReference>
<dbReference type="GO" id="GO:0003677">
    <property type="term" value="F:DNA binding"/>
    <property type="evidence" value="ECO:0007669"/>
    <property type="project" value="InterPro"/>
</dbReference>
<protein>
    <recommendedName>
        <fullName evidence="1">RNA polymerase sigma factor 70 region 4 type 2 domain-containing protein</fullName>
    </recommendedName>
</protein>
<name>A0A3D8Q2U5_9BACI</name>
<dbReference type="SUPFAM" id="SSF88659">
    <property type="entry name" value="Sigma3 and sigma4 domains of RNA polymerase sigma factors"/>
    <property type="match status" value="1"/>
</dbReference>
<proteinExistence type="predicted"/>
<dbReference type="InterPro" id="IPR013324">
    <property type="entry name" value="RNA_pol_sigma_r3/r4-like"/>
</dbReference>
<feature type="domain" description="RNA polymerase sigma factor 70 region 4 type 2" evidence="1">
    <location>
        <begin position="1"/>
        <end position="28"/>
    </location>
</feature>
<evidence type="ECO:0000313" key="3">
    <source>
        <dbReference type="Proteomes" id="UP000257143"/>
    </source>
</evidence>
<accession>A0A3D8Q2U5</accession>
<dbReference type="Gene3D" id="1.10.10.10">
    <property type="entry name" value="Winged helix-like DNA-binding domain superfamily/Winged helix DNA-binding domain"/>
    <property type="match status" value="1"/>
</dbReference>
<dbReference type="RefSeq" id="WP_115771587.1">
    <property type="nucleotide sequence ID" value="NZ_PIOC01000003.1"/>
</dbReference>
<evidence type="ECO:0000313" key="2">
    <source>
        <dbReference type="EMBL" id="RDW21415.1"/>
    </source>
</evidence>
<dbReference type="InterPro" id="IPR036388">
    <property type="entry name" value="WH-like_DNA-bd_sf"/>
</dbReference>
<dbReference type="EMBL" id="PIOC01000003">
    <property type="protein sequence ID" value="RDW21415.1"/>
    <property type="molecule type" value="Genomic_DNA"/>
</dbReference>
<comment type="caution">
    <text evidence="2">The sequence shown here is derived from an EMBL/GenBank/DDBJ whole genome shotgun (WGS) entry which is preliminary data.</text>
</comment>
<dbReference type="AlphaFoldDB" id="A0A3D8Q2U5"/>
<dbReference type="GO" id="GO:0006352">
    <property type="term" value="P:DNA-templated transcription initiation"/>
    <property type="evidence" value="ECO:0007669"/>
    <property type="project" value="InterPro"/>
</dbReference>
<gene>
    <name evidence="2" type="ORF">CWR48_03160</name>
</gene>
<sequence length="43" mass="4948">MSLKEIAQQEGVSYEAVKSWAKEARKRLRRVDWGKLLAEGECP</sequence>
<reference evidence="3" key="1">
    <citation type="submission" date="2017-11" db="EMBL/GenBank/DDBJ databases">
        <authorList>
            <person name="Zhu W."/>
        </authorList>
    </citation>
    <scope>NUCLEOTIDE SEQUENCE [LARGE SCALE GENOMIC DNA]</scope>
    <source>
        <strain evidence="3">CAU 1183</strain>
    </source>
</reference>
<dbReference type="Pfam" id="PF08281">
    <property type="entry name" value="Sigma70_r4_2"/>
    <property type="match status" value="1"/>
</dbReference>
<evidence type="ECO:0000259" key="1">
    <source>
        <dbReference type="Pfam" id="PF08281"/>
    </source>
</evidence>